<gene>
    <name evidence="1" type="ORF">PBAT_19440</name>
</gene>
<dbReference type="Proteomes" id="UP000077355">
    <property type="component" value="Unassembled WGS sequence"/>
</dbReference>
<evidence type="ECO:0000313" key="2">
    <source>
        <dbReference type="Proteomes" id="UP000077355"/>
    </source>
</evidence>
<protein>
    <submittedName>
        <fullName evidence="1">Uncharacterized protein</fullName>
    </submittedName>
</protein>
<dbReference type="AlphaFoldDB" id="A0A168L1H0"/>
<keyword evidence="2" id="KW-1185">Reference proteome</keyword>
<comment type="caution">
    <text evidence="1">The sequence shown here is derived from an EMBL/GenBank/DDBJ whole genome shotgun (WGS) entry which is preliminary data.</text>
</comment>
<dbReference type="EMBL" id="LVJI01000031">
    <property type="protein sequence ID" value="OAB42770.1"/>
    <property type="molecule type" value="Genomic_DNA"/>
</dbReference>
<sequence length="79" mass="9620">MWEWAHKEDLKVDKKIWEIFYAIDDTRRQINNKYLEKITPHCLVHDVLSGYGSEQIEYLLLVYEQIEIISIDRTRLHLC</sequence>
<evidence type="ECO:0000313" key="1">
    <source>
        <dbReference type="EMBL" id="OAB42770.1"/>
    </source>
</evidence>
<accession>A0A168L1H0</accession>
<proteinExistence type="predicted"/>
<organism evidence="1 2">
    <name type="scientific">Paenibacillus antarcticus</name>
    <dbReference type="NCBI Taxonomy" id="253703"/>
    <lineage>
        <taxon>Bacteria</taxon>
        <taxon>Bacillati</taxon>
        <taxon>Bacillota</taxon>
        <taxon>Bacilli</taxon>
        <taxon>Bacillales</taxon>
        <taxon>Paenibacillaceae</taxon>
        <taxon>Paenibacillus</taxon>
    </lineage>
</organism>
<name>A0A168L1H0_9BACL</name>
<reference evidence="1 2" key="1">
    <citation type="submission" date="2016-03" db="EMBL/GenBank/DDBJ databases">
        <title>Draft genome sequence of Paenibacillus antarcticus CECT 5836.</title>
        <authorList>
            <person name="Shin S.-K."/>
            <person name="Yi H."/>
        </authorList>
    </citation>
    <scope>NUCLEOTIDE SEQUENCE [LARGE SCALE GENOMIC DNA]</scope>
    <source>
        <strain evidence="1 2">CECT 5836</strain>
    </source>
</reference>